<comment type="caution">
    <text evidence="2">The sequence shown here is derived from an EMBL/GenBank/DDBJ whole genome shotgun (WGS) entry which is preliminary data.</text>
</comment>
<dbReference type="SUPFAM" id="SSF52540">
    <property type="entry name" value="P-loop containing nucleoside triphosphate hydrolases"/>
    <property type="match status" value="1"/>
</dbReference>
<feature type="region of interest" description="Disordered" evidence="1">
    <location>
        <begin position="1"/>
        <end position="22"/>
    </location>
</feature>
<dbReference type="AlphaFoldDB" id="A0A418ZXH2"/>
<evidence type="ECO:0000313" key="3">
    <source>
        <dbReference type="Proteomes" id="UP000285530"/>
    </source>
</evidence>
<organism evidence="2 3">
    <name type="scientific">Paracoccus aestuarii</name>
    <dbReference type="NCBI Taxonomy" id="453842"/>
    <lineage>
        <taxon>Bacteria</taxon>
        <taxon>Pseudomonadati</taxon>
        <taxon>Pseudomonadota</taxon>
        <taxon>Alphaproteobacteria</taxon>
        <taxon>Rhodobacterales</taxon>
        <taxon>Paracoccaceae</taxon>
        <taxon>Paracoccus</taxon>
    </lineage>
</organism>
<dbReference type="Proteomes" id="UP000285530">
    <property type="component" value="Unassembled WGS sequence"/>
</dbReference>
<name>A0A418ZXH2_9RHOB</name>
<sequence>MPRPDRRLTGPAAPAQGRARKAKGPECRAKFFQIGFNKCGTTFIARLFDMNAIPAAHWLEGALADDIAYARLTGAKPLARWADRITAFTDMESVRFLNMPVIEAFRDFALLDAHYPGAVFLLNTRRVEDWIASRYLHRDGDYARSVAADRGVALGDLADLWAADWEAHLTAARRHFGDRPEFLEIDIDHATPEDYRRALSPWFDLPRIPDLPGAGVRRARLRNLPRGARMLDAPLPGADQDPARRDRLARRLARLARPALLLRRAATRAPHDQALCLDLTEGVMRDAGGRVMPLRRGPDGRFHLDSQRPGLLRPAAVANDIAGIAREGLYWLDMRPATFAGSGPDDPAHAPLIAGLRRKGAQNLFLWPAPWHHRIGNRGFPGSTSPSPAARDAAVVWRGTLSGHDPISRLTAEAAVTALLADPGDAAARGAVTRGPRWRFLAERAADPALDLALLADPRRDRALAGAGLTAPVPCAPPRAGRLHLCLSGSEGDADLLPLAFGHATVIRQQDGWESFVTGLFQPWTHVIPMAEDGSDLEARLAWAADHPDDCRRMSERCRRLCAGLGDPAGRRLHLSHLLADYRRATRQD</sequence>
<evidence type="ECO:0008006" key="4">
    <source>
        <dbReference type="Google" id="ProtNLM"/>
    </source>
</evidence>
<protein>
    <recommendedName>
        <fullName evidence="4">Glycosyl transferase CAP10 domain-containing protein</fullName>
    </recommendedName>
</protein>
<evidence type="ECO:0000256" key="1">
    <source>
        <dbReference type="SAM" id="MobiDB-lite"/>
    </source>
</evidence>
<dbReference type="RefSeq" id="WP_147388084.1">
    <property type="nucleotide sequence ID" value="NZ_CP067169.1"/>
</dbReference>
<dbReference type="OrthoDB" id="7976614at2"/>
<keyword evidence="3" id="KW-1185">Reference proteome</keyword>
<dbReference type="EMBL" id="QZEV01000028">
    <property type="protein sequence ID" value="RJL05217.1"/>
    <property type="molecule type" value="Genomic_DNA"/>
</dbReference>
<evidence type="ECO:0000313" key="2">
    <source>
        <dbReference type="EMBL" id="RJL05217.1"/>
    </source>
</evidence>
<gene>
    <name evidence="2" type="ORF">D3P06_07650</name>
</gene>
<reference evidence="2 3" key="1">
    <citation type="submission" date="2018-09" db="EMBL/GenBank/DDBJ databases">
        <title>Paracoccus onubensis nov. sp. a moderate halophilic bacterium isolated from Gruta de las Maravillas (Aracena, Spain).</title>
        <authorList>
            <person name="Jurado V."/>
            <person name="Gutierrez-Patricio S."/>
            <person name="Gonzalez-Pimentel J.L."/>
            <person name="Laiz L."/>
            <person name="Saiz-Jimenez C."/>
        </authorList>
    </citation>
    <scope>NUCLEOTIDE SEQUENCE [LARGE SCALE GENOMIC DNA]</scope>
    <source>
        <strain evidence="2 3">DSM 19484</strain>
    </source>
</reference>
<dbReference type="InterPro" id="IPR027417">
    <property type="entry name" value="P-loop_NTPase"/>
</dbReference>
<proteinExistence type="predicted"/>
<dbReference type="Gene3D" id="3.40.50.300">
    <property type="entry name" value="P-loop containing nucleotide triphosphate hydrolases"/>
    <property type="match status" value="1"/>
</dbReference>
<accession>A0A418ZXH2</accession>